<dbReference type="EMBL" id="JAPHNI010000364">
    <property type="protein sequence ID" value="KAJ8111933.1"/>
    <property type="molecule type" value="Genomic_DNA"/>
</dbReference>
<protein>
    <submittedName>
        <fullName evidence="1">Uncharacterized protein</fullName>
    </submittedName>
</protein>
<evidence type="ECO:0000313" key="2">
    <source>
        <dbReference type="Proteomes" id="UP001153331"/>
    </source>
</evidence>
<name>A0ACC2I9U6_9PLEO</name>
<comment type="caution">
    <text evidence="1">The sequence shown here is derived from an EMBL/GenBank/DDBJ whole genome shotgun (WGS) entry which is preliminary data.</text>
</comment>
<gene>
    <name evidence="1" type="ORF">OPT61_g5579</name>
</gene>
<proteinExistence type="predicted"/>
<sequence length="135" mass="14749">MHKEHDPSHLSGEATAGYALSTHVDMRFGLGETGDLLMDLGLPQPSAAIPAYEAQPPCLWRGWNKGGYGWLLTIFQIHQGWFRGGPRDDAGQTKNWPGCQAGTSDGKQTAIEREKWAHCSCVRQPAAFAVALVYP</sequence>
<keyword evidence="2" id="KW-1185">Reference proteome</keyword>
<reference evidence="1" key="1">
    <citation type="submission" date="2022-11" db="EMBL/GenBank/DDBJ databases">
        <title>Genome Sequence of Boeremia exigua.</title>
        <authorList>
            <person name="Buettner E."/>
        </authorList>
    </citation>
    <scope>NUCLEOTIDE SEQUENCE</scope>
    <source>
        <strain evidence="1">CU02</strain>
    </source>
</reference>
<evidence type="ECO:0000313" key="1">
    <source>
        <dbReference type="EMBL" id="KAJ8111933.1"/>
    </source>
</evidence>
<accession>A0ACC2I9U6</accession>
<organism evidence="1 2">
    <name type="scientific">Boeremia exigua</name>
    <dbReference type="NCBI Taxonomy" id="749465"/>
    <lineage>
        <taxon>Eukaryota</taxon>
        <taxon>Fungi</taxon>
        <taxon>Dikarya</taxon>
        <taxon>Ascomycota</taxon>
        <taxon>Pezizomycotina</taxon>
        <taxon>Dothideomycetes</taxon>
        <taxon>Pleosporomycetidae</taxon>
        <taxon>Pleosporales</taxon>
        <taxon>Pleosporineae</taxon>
        <taxon>Didymellaceae</taxon>
        <taxon>Boeremia</taxon>
    </lineage>
</organism>
<dbReference type="Proteomes" id="UP001153331">
    <property type="component" value="Unassembled WGS sequence"/>
</dbReference>